<proteinExistence type="predicted"/>
<comment type="caution">
    <text evidence="5">The sequence shown here is derived from an EMBL/GenBank/DDBJ whole genome shotgun (WGS) entry which is preliminary data.</text>
</comment>
<name>A0ABS9VQX1_9SPHN</name>
<accession>A0ABS9VQX1</accession>
<keyword evidence="6" id="KW-1185">Reference proteome</keyword>
<gene>
    <name evidence="5" type="primary">bamE</name>
    <name evidence="5" type="ORF">LZ016_11935</name>
</gene>
<dbReference type="EMBL" id="JAKZHW010000002">
    <property type="protein sequence ID" value="MCH8616802.1"/>
    <property type="molecule type" value="Genomic_DNA"/>
</dbReference>
<reference evidence="5 6" key="1">
    <citation type="submission" date="2022-03" db="EMBL/GenBank/DDBJ databases">
        <authorList>
            <person name="Jo J.-H."/>
            <person name="Im W.-T."/>
        </authorList>
    </citation>
    <scope>NUCLEOTIDE SEQUENCE [LARGE SCALE GENOMIC DNA]</scope>
    <source>
        <strain evidence="5 6">SM33</strain>
    </source>
</reference>
<organism evidence="5 6">
    <name type="scientific">Sphingomonas telluris</name>
    <dbReference type="NCBI Taxonomy" id="2907998"/>
    <lineage>
        <taxon>Bacteria</taxon>
        <taxon>Pseudomonadati</taxon>
        <taxon>Pseudomonadota</taxon>
        <taxon>Alphaproteobacteria</taxon>
        <taxon>Sphingomonadales</taxon>
        <taxon>Sphingomonadaceae</taxon>
        <taxon>Sphingomonas</taxon>
    </lineage>
</organism>
<protein>
    <submittedName>
        <fullName evidence="5">Outer membrane protein assembly factor BamE</fullName>
    </submittedName>
</protein>
<dbReference type="InterPro" id="IPR007450">
    <property type="entry name" value="BamE_dom"/>
</dbReference>
<evidence type="ECO:0000256" key="2">
    <source>
        <dbReference type="ARBA" id="ARBA00023136"/>
    </source>
</evidence>
<dbReference type="Pfam" id="PF04355">
    <property type="entry name" value="BamE"/>
    <property type="match status" value="1"/>
</dbReference>
<keyword evidence="1 3" id="KW-0732">Signal</keyword>
<dbReference type="RefSeq" id="WP_241447690.1">
    <property type="nucleotide sequence ID" value="NZ_JAKZHW010000002.1"/>
</dbReference>
<feature type="chain" id="PRO_5046584330" evidence="3">
    <location>
        <begin position="20"/>
        <end position="152"/>
    </location>
</feature>
<sequence>MKSAVVKVATMFVGAAVLAGCGLSTREHRGYVMDETLTTAVAVGTDNKASVEKTLGLPTFTGTFDQNDWYYVARETRAFAFRNPKTIDQTVLHIRFDGAGNVASVEQTDEALIAAIKPSKDQTPTLGRSKSFFEELFGNIGTIRQPGLPGSQ</sequence>
<dbReference type="Gene3D" id="3.30.1450.10">
    <property type="match status" value="1"/>
</dbReference>
<dbReference type="Proteomes" id="UP001203058">
    <property type="component" value="Unassembled WGS sequence"/>
</dbReference>
<evidence type="ECO:0000313" key="5">
    <source>
        <dbReference type="EMBL" id="MCH8616802.1"/>
    </source>
</evidence>
<keyword evidence="2" id="KW-0472">Membrane</keyword>
<dbReference type="InterPro" id="IPR037873">
    <property type="entry name" value="BamE-like"/>
</dbReference>
<evidence type="ECO:0000313" key="6">
    <source>
        <dbReference type="Proteomes" id="UP001203058"/>
    </source>
</evidence>
<evidence type="ECO:0000256" key="1">
    <source>
        <dbReference type="ARBA" id="ARBA00022729"/>
    </source>
</evidence>
<feature type="signal peptide" evidence="3">
    <location>
        <begin position="1"/>
        <end position="19"/>
    </location>
</feature>
<evidence type="ECO:0000259" key="4">
    <source>
        <dbReference type="Pfam" id="PF04355"/>
    </source>
</evidence>
<evidence type="ECO:0000256" key="3">
    <source>
        <dbReference type="SAM" id="SignalP"/>
    </source>
</evidence>
<feature type="domain" description="Outer membrane protein assembly factor BamE" evidence="4">
    <location>
        <begin position="30"/>
        <end position="104"/>
    </location>
</feature>
<dbReference type="PROSITE" id="PS51257">
    <property type="entry name" value="PROKAR_LIPOPROTEIN"/>
    <property type="match status" value="1"/>
</dbReference>